<reference evidence="1 2" key="1">
    <citation type="submission" date="2020-06" db="EMBL/GenBank/DDBJ databases">
        <authorList>
            <person name="Li R."/>
            <person name="Bekaert M."/>
        </authorList>
    </citation>
    <scope>NUCLEOTIDE SEQUENCE [LARGE SCALE GENOMIC DNA]</scope>
    <source>
        <strain evidence="2">wild</strain>
    </source>
</reference>
<keyword evidence="2" id="KW-1185">Reference proteome</keyword>
<accession>A0A6J7ZZE4</accession>
<gene>
    <name evidence="1" type="ORF">MCOR_2254</name>
</gene>
<proteinExistence type="predicted"/>
<dbReference type="OrthoDB" id="5971732at2759"/>
<dbReference type="EMBL" id="CACVKT020000470">
    <property type="protein sequence ID" value="CAC5359367.1"/>
    <property type="molecule type" value="Genomic_DNA"/>
</dbReference>
<evidence type="ECO:0000313" key="1">
    <source>
        <dbReference type="EMBL" id="CAC5359367.1"/>
    </source>
</evidence>
<dbReference type="AlphaFoldDB" id="A0A6J7ZZE4"/>
<name>A0A6J7ZZE4_MYTCO</name>
<evidence type="ECO:0000313" key="2">
    <source>
        <dbReference type="Proteomes" id="UP000507470"/>
    </source>
</evidence>
<organism evidence="1 2">
    <name type="scientific">Mytilus coruscus</name>
    <name type="common">Sea mussel</name>
    <dbReference type="NCBI Taxonomy" id="42192"/>
    <lineage>
        <taxon>Eukaryota</taxon>
        <taxon>Metazoa</taxon>
        <taxon>Spiralia</taxon>
        <taxon>Lophotrochozoa</taxon>
        <taxon>Mollusca</taxon>
        <taxon>Bivalvia</taxon>
        <taxon>Autobranchia</taxon>
        <taxon>Pteriomorphia</taxon>
        <taxon>Mytilida</taxon>
        <taxon>Mytiloidea</taxon>
        <taxon>Mytilidae</taxon>
        <taxon>Mytilinae</taxon>
        <taxon>Mytilus</taxon>
    </lineage>
</organism>
<sequence length="675" mass="77304">MFSMTKVQISSVITGYHVYKKKQPIGTVCYVLKDKSNVHDKESLVVKNSDSQTIGHVPATPVTLKSTLNEVLDISCSAIEIKCEIIGTPTLAFPPWVNNPNKPGAVIPCRYTIEIPATMAPNVKDIMCKHLGYDLVNDIVKFHEVFTPPTSPSQYPDSPDWKLYRNQIISELLKEVSGDQIKNIHSCHDYVDISLRQKEMGLNNNVCCKCNYVYSLGNRNCPNCNHDPKYNPLGYDPYKRTPSQHLKHPPTVTVGEPCMVNPNNEEKIGIVLEHLREVCNIPEQRKWLVVWSDGIPYLFGMRLQQYVYVCSSCEELVDTRKESLDDHTAKHNHDNSINFHRAFSDFIFRPGPCHIELNMAKCLLNFCWPILLLMVSALGFRTKKALDVVKCGTDHHRSKHILFTLFDALARELLLTHVRNSLESGAPVSLESFNDWVRDSVVDPNYLYLFDMCFTFLLAFKLYNEGIRKNNHEVVMAARIFFAPLFFAGNHPKYQELHLRDLCDRVQYPPELALEMKNTESFSVSGEFNKGQGADFVHEETNKFIKSFLPPGVPNAEIWQRVCRKSEMLKNLKDKCCSDLSQSSRYRLPRMDNKQLMMQRQVRSYLASPVNQKPHVSLSGETMIVNKHFAKLGTLKKNVKKVELIELYYEMCSELEDQLADETVPEIETDNIDTV</sequence>
<protein>
    <submittedName>
        <fullName evidence="1">Uncharacterized protein</fullName>
    </submittedName>
</protein>
<dbReference type="Proteomes" id="UP000507470">
    <property type="component" value="Unassembled WGS sequence"/>
</dbReference>